<dbReference type="InterPro" id="IPR052285">
    <property type="entry name" value="NEXT_complex_subunit"/>
</dbReference>
<reference evidence="7" key="2">
    <citation type="submission" date="2015-06" db="UniProtKB">
        <authorList>
            <consortium name="EnsemblMetazoa"/>
        </authorList>
    </citation>
    <scope>IDENTIFICATION</scope>
</reference>
<dbReference type="GO" id="GO:0003727">
    <property type="term" value="F:single-stranded RNA binding"/>
    <property type="evidence" value="ECO:0007669"/>
    <property type="project" value="TreeGrafter"/>
</dbReference>
<dbReference type="SMART" id="SM00360">
    <property type="entry name" value="RRM"/>
    <property type="match status" value="1"/>
</dbReference>
<dbReference type="HOGENOM" id="CLU_1751802_0_0_1"/>
<feature type="compositionally biased region" description="Basic and acidic residues" evidence="5">
    <location>
        <begin position="1"/>
        <end position="10"/>
    </location>
</feature>
<dbReference type="STRING" id="36166.T1GPZ5"/>
<feature type="region of interest" description="Disordered" evidence="5">
    <location>
        <begin position="1"/>
        <end position="42"/>
    </location>
</feature>
<dbReference type="InterPro" id="IPR035979">
    <property type="entry name" value="RBD_domain_sf"/>
</dbReference>
<keyword evidence="3" id="KW-0539">Nucleus</keyword>
<keyword evidence="2 4" id="KW-0694">RNA-binding</keyword>
<dbReference type="PANTHER" id="PTHR13798">
    <property type="entry name" value="RNA BINDING MOTIF RBM PROTEIN -RELATED"/>
    <property type="match status" value="1"/>
</dbReference>
<keyword evidence="8" id="KW-1185">Reference proteome</keyword>
<dbReference type="GO" id="GO:0000381">
    <property type="term" value="P:regulation of alternative mRNA splicing, via spliceosome"/>
    <property type="evidence" value="ECO:0007669"/>
    <property type="project" value="TreeGrafter"/>
</dbReference>
<evidence type="ECO:0000313" key="8">
    <source>
        <dbReference type="Proteomes" id="UP000015102"/>
    </source>
</evidence>
<evidence type="ECO:0000256" key="4">
    <source>
        <dbReference type="PROSITE-ProRule" id="PRU00176"/>
    </source>
</evidence>
<dbReference type="Gene3D" id="3.30.70.330">
    <property type="match status" value="1"/>
</dbReference>
<dbReference type="EnsemblMetazoa" id="MESCA005691-RA">
    <property type="protein sequence ID" value="MESCA005691-PA"/>
    <property type="gene ID" value="MESCA005691"/>
</dbReference>
<protein>
    <recommendedName>
        <fullName evidence="6">RRM domain-containing protein</fullName>
    </recommendedName>
</protein>
<feature type="compositionally biased region" description="Basic and acidic residues" evidence="5">
    <location>
        <begin position="125"/>
        <end position="137"/>
    </location>
</feature>
<reference evidence="8" key="1">
    <citation type="submission" date="2013-02" db="EMBL/GenBank/DDBJ databases">
        <authorList>
            <person name="Hughes D."/>
        </authorList>
    </citation>
    <scope>NUCLEOTIDE SEQUENCE</scope>
    <source>
        <strain>Durham</strain>
        <strain evidence="8">NC isolate 2 -- Noor lab</strain>
    </source>
</reference>
<accession>T1GPZ5</accession>
<dbReference type="InterPro" id="IPR012677">
    <property type="entry name" value="Nucleotide-bd_a/b_plait_sf"/>
</dbReference>
<proteinExistence type="predicted"/>
<evidence type="ECO:0000313" key="7">
    <source>
        <dbReference type="EnsemblMetazoa" id="MESCA005691-PA"/>
    </source>
</evidence>
<dbReference type="AlphaFoldDB" id="T1GPZ5"/>
<dbReference type="Proteomes" id="UP000015102">
    <property type="component" value="Unassembled WGS sequence"/>
</dbReference>
<organism evidence="7 8">
    <name type="scientific">Megaselia scalaris</name>
    <name type="common">Humpbacked fly</name>
    <name type="synonym">Phora scalaris</name>
    <dbReference type="NCBI Taxonomy" id="36166"/>
    <lineage>
        <taxon>Eukaryota</taxon>
        <taxon>Metazoa</taxon>
        <taxon>Ecdysozoa</taxon>
        <taxon>Arthropoda</taxon>
        <taxon>Hexapoda</taxon>
        <taxon>Insecta</taxon>
        <taxon>Pterygota</taxon>
        <taxon>Neoptera</taxon>
        <taxon>Endopterygota</taxon>
        <taxon>Diptera</taxon>
        <taxon>Brachycera</taxon>
        <taxon>Muscomorpha</taxon>
        <taxon>Platypezoidea</taxon>
        <taxon>Phoridae</taxon>
        <taxon>Megaseliini</taxon>
        <taxon>Megaselia</taxon>
    </lineage>
</organism>
<evidence type="ECO:0000256" key="5">
    <source>
        <dbReference type="SAM" id="MobiDB-lite"/>
    </source>
</evidence>
<evidence type="ECO:0000256" key="3">
    <source>
        <dbReference type="ARBA" id="ARBA00023242"/>
    </source>
</evidence>
<dbReference type="Pfam" id="PF00076">
    <property type="entry name" value="RRM_1"/>
    <property type="match status" value="1"/>
</dbReference>
<feature type="domain" description="RRM" evidence="6">
    <location>
        <begin position="42"/>
        <end position="106"/>
    </location>
</feature>
<dbReference type="InterPro" id="IPR000504">
    <property type="entry name" value="RRM_dom"/>
</dbReference>
<feature type="compositionally biased region" description="Acidic residues" evidence="5">
    <location>
        <begin position="24"/>
        <end position="39"/>
    </location>
</feature>
<evidence type="ECO:0000259" key="6">
    <source>
        <dbReference type="PROSITE" id="PS50102"/>
    </source>
</evidence>
<comment type="subcellular location">
    <subcellularLocation>
        <location evidence="1">Nucleus</location>
        <location evidence="1">Nucleoplasm</location>
    </subcellularLocation>
</comment>
<dbReference type="EMBL" id="CAQQ02082289">
    <property type="status" value="NOT_ANNOTATED_CDS"/>
    <property type="molecule type" value="Genomic_DNA"/>
</dbReference>
<name>T1GPZ5_MEGSC</name>
<evidence type="ECO:0000256" key="1">
    <source>
        <dbReference type="ARBA" id="ARBA00004642"/>
    </source>
</evidence>
<dbReference type="GO" id="GO:0005654">
    <property type="term" value="C:nucleoplasm"/>
    <property type="evidence" value="ECO:0007669"/>
    <property type="project" value="UniProtKB-SubCell"/>
</dbReference>
<sequence length="149" mass="17135">MNSMKNESENTPKSSKSQKMVDLTENDQSDEEEEDEEDEEKRTMFCGNLHPKITEALLYELCLQAGPLVKVHIPKPKDGPQKNFGFATYQYSCSVPYAMTFWKESLCLDKKSPSSTETGIQEMARNRKDERGCEKMTTDTTKTIHRRIN</sequence>
<feature type="region of interest" description="Disordered" evidence="5">
    <location>
        <begin position="125"/>
        <end position="149"/>
    </location>
</feature>
<dbReference type="PROSITE" id="PS50102">
    <property type="entry name" value="RRM"/>
    <property type="match status" value="1"/>
</dbReference>
<evidence type="ECO:0000256" key="2">
    <source>
        <dbReference type="ARBA" id="ARBA00022884"/>
    </source>
</evidence>
<dbReference type="SUPFAM" id="SSF54928">
    <property type="entry name" value="RNA-binding domain, RBD"/>
    <property type="match status" value="1"/>
</dbReference>
<dbReference type="PANTHER" id="PTHR13798:SF11">
    <property type="entry name" value="RNA-BINDING PROTEIN 7-RELATED"/>
    <property type="match status" value="1"/>
</dbReference>